<dbReference type="GO" id="GO:0006913">
    <property type="term" value="P:nucleocytoplasmic transport"/>
    <property type="evidence" value="ECO:0007669"/>
    <property type="project" value="TreeGrafter"/>
</dbReference>
<dbReference type="OrthoDB" id="120976at2759"/>
<dbReference type="Gene3D" id="3.80.10.10">
    <property type="entry name" value="Ribonuclease Inhibitor"/>
    <property type="match status" value="1"/>
</dbReference>
<reference evidence="4 5" key="1">
    <citation type="journal article" date="2019" name="Nat. Ecol. Evol.">
        <title>Megaphylogeny resolves global patterns of mushroom evolution.</title>
        <authorList>
            <person name="Varga T."/>
            <person name="Krizsan K."/>
            <person name="Foldi C."/>
            <person name="Dima B."/>
            <person name="Sanchez-Garcia M."/>
            <person name="Sanchez-Ramirez S."/>
            <person name="Szollosi G.J."/>
            <person name="Szarkandi J.G."/>
            <person name="Papp V."/>
            <person name="Albert L."/>
            <person name="Andreopoulos W."/>
            <person name="Angelini C."/>
            <person name="Antonin V."/>
            <person name="Barry K.W."/>
            <person name="Bougher N.L."/>
            <person name="Buchanan P."/>
            <person name="Buyck B."/>
            <person name="Bense V."/>
            <person name="Catcheside P."/>
            <person name="Chovatia M."/>
            <person name="Cooper J."/>
            <person name="Damon W."/>
            <person name="Desjardin D."/>
            <person name="Finy P."/>
            <person name="Geml J."/>
            <person name="Haridas S."/>
            <person name="Hughes K."/>
            <person name="Justo A."/>
            <person name="Karasinski D."/>
            <person name="Kautmanova I."/>
            <person name="Kiss B."/>
            <person name="Kocsube S."/>
            <person name="Kotiranta H."/>
            <person name="LaButti K.M."/>
            <person name="Lechner B.E."/>
            <person name="Liimatainen K."/>
            <person name="Lipzen A."/>
            <person name="Lukacs Z."/>
            <person name="Mihaltcheva S."/>
            <person name="Morgado L.N."/>
            <person name="Niskanen T."/>
            <person name="Noordeloos M.E."/>
            <person name="Ohm R.A."/>
            <person name="Ortiz-Santana B."/>
            <person name="Ovrebo C."/>
            <person name="Racz N."/>
            <person name="Riley R."/>
            <person name="Savchenko A."/>
            <person name="Shiryaev A."/>
            <person name="Soop K."/>
            <person name="Spirin V."/>
            <person name="Szebenyi C."/>
            <person name="Tomsovsky M."/>
            <person name="Tulloss R.E."/>
            <person name="Uehling J."/>
            <person name="Grigoriev I.V."/>
            <person name="Vagvolgyi C."/>
            <person name="Papp T."/>
            <person name="Martin F.M."/>
            <person name="Miettinen O."/>
            <person name="Hibbett D.S."/>
            <person name="Nagy L.G."/>
        </authorList>
    </citation>
    <scope>NUCLEOTIDE SEQUENCE [LARGE SCALE GENOMIC DNA]</scope>
    <source>
        <strain evidence="4 5">FP101781</strain>
    </source>
</reference>
<protein>
    <recommendedName>
        <fullName evidence="6">RNI-like protein</fullName>
    </recommendedName>
</protein>
<dbReference type="PANTHER" id="PTHR24113">
    <property type="entry name" value="RAN GTPASE-ACTIVATING PROTEIN 1"/>
    <property type="match status" value="1"/>
</dbReference>
<dbReference type="SMART" id="SM00368">
    <property type="entry name" value="LRR_RI"/>
    <property type="match status" value="4"/>
</dbReference>
<comment type="caution">
    <text evidence="4">The sequence shown here is derived from an EMBL/GenBank/DDBJ whole genome shotgun (WGS) entry which is preliminary data.</text>
</comment>
<dbReference type="GO" id="GO:0031267">
    <property type="term" value="F:small GTPase binding"/>
    <property type="evidence" value="ECO:0007669"/>
    <property type="project" value="TreeGrafter"/>
</dbReference>
<evidence type="ECO:0000256" key="3">
    <source>
        <dbReference type="ARBA" id="ARBA00022737"/>
    </source>
</evidence>
<keyword evidence="3" id="KW-0677">Repeat</keyword>
<dbReference type="GO" id="GO:0005634">
    <property type="term" value="C:nucleus"/>
    <property type="evidence" value="ECO:0007669"/>
    <property type="project" value="TreeGrafter"/>
</dbReference>
<evidence type="ECO:0000313" key="5">
    <source>
        <dbReference type="Proteomes" id="UP000298030"/>
    </source>
</evidence>
<keyword evidence="1" id="KW-0343">GTPase activation</keyword>
<dbReference type="InterPro" id="IPR032675">
    <property type="entry name" value="LRR_dom_sf"/>
</dbReference>
<evidence type="ECO:0000256" key="2">
    <source>
        <dbReference type="ARBA" id="ARBA00022614"/>
    </source>
</evidence>
<sequence length="425" mass="46448">MTTIRNPLATKVPLESRAQIHRLDAGLTSVRGAHEIISMISTRRTVTKLILGHNNLGNEGTNVLFRFLESSLGRKYPIAEISLNSNGIRNEGLLAISRYLKGNEELNELFLQANAFTGDPAVTKAFVEALNSSNLEILSLNTNHGLGDVFIEHFLPRLHAPRLRELHISTIGLTPRSVLHIAAFIRSPDRCRITTLKCNGNPLGLRGVKSIIRAIEQANYSLLSEGEGPEDETSVEAWKVCQARLARICVRNGYLRHETRSQALELLRYSRVLLLRSLLRVTDEPLPAPQPKDASDSWHGFAFTTLPTELQLSILSLLAPSLSSSQRSRVFGYAADASTLPSPGLPSLRPREGSSACLPDPSNPGAIPGLGGTSSIWEVNGLTKDAHCSGGRCIGVSNAASCNRDKERQRWLDAIGCSVYEPERS</sequence>
<evidence type="ECO:0000313" key="4">
    <source>
        <dbReference type="EMBL" id="TEB34187.1"/>
    </source>
</evidence>
<dbReference type="STRING" id="71717.A0A4Y7TJ21"/>
<dbReference type="SUPFAM" id="SSF52047">
    <property type="entry name" value="RNI-like"/>
    <property type="match status" value="1"/>
</dbReference>
<proteinExistence type="predicted"/>
<dbReference type="AlphaFoldDB" id="A0A4Y7TJ21"/>
<dbReference type="GO" id="GO:0005829">
    <property type="term" value="C:cytosol"/>
    <property type="evidence" value="ECO:0007669"/>
    <property type="project" value="TreeGrafter"/>
</dbReference>
<dbReference type="GO" id="GO:0048471">
    <property type="term" value="C:perinuclear region of cytoplasm"/>
    <property type="evidence" value="ECO:0007669"/>
    <property type="project" value="TreeGrafter"/>
</dbReference>
<gene>
    <name evidence="4" type="ORF">FA13DRAFT_1729668</name>
</gene>
<dbReference type="EMBL" id="QPFP01000010">
    <property type="protein sequence ID" value="TEB34187.1"/>
    <property type="molecule type" value="Genomic_DNA"/>
</dbReference>
<dbReference type="GO" id="GO:0005096">
    <property type="term" value="F:GTPase activator activity"/>
    <property type="evidence" value="ECO:0007669"/>
    <property type="project" value="UniProtKB-KW"/>
</dbReference>
<dbReference type="InterPro" id="IPR027038">
    <property type="entry name" value="RanGap"/>
</dbReference>
<evidence type="ECO:0000256" key="1">
    <source>
        <dbReference type="ARBA" id="ARBA00022468"/>
    </source>
</evidence>
<keyword evidence="2" id="KW-0433">Leucine-rich repeat</keyword>
<organism evidence="4 5">
    <name type="scientific">Coprinellus micaceus</name>
    <name type="common">Glistening ink-cap mushroom</name>
    <name type="synonym">Coprinus micaceus</name>
    <dbReference type="NCBI Taxonomy" id="71717"/>
    <lineage>
        <taxon>Eukaryota</taxon>
        <taxon>Fungi</taxon>
        <taxon>Dikarya</taxon>
        <taxon>Basidiomycota</taxon>
        <taxon>Agaricomycotina</taxon>
        <taxon>Agaricomycetes</taxon>
        <taxon>Agaricomycetidae</taxon>
        <taxon>Agaricales</taxon>
        <taxon>Agaricineae</taxon>
        <taxon>Psathyrellaceae</taxon>
        <taxon>Coprinellus</taxon>
    </lineage>
</organism>
<keyword evidence="5" id="KW-1185">Reference proteome</keyword>
<dbReference type="PANTHER" id="PTHR24113:SF12">
    <property type="entry name" value="RAN GTPASE-ACTIVATING PROTEIN 1"/>
    <property type="match status" value="1"/>
</dbReference>
<name>A0A4Y7TJ21_COPMI</name>
<evidence type="ECO:0008006" key="6">
    <source>
        <dbReference type="Google" id="ProtNLM"/>
    </source>
</evidence>
<dbReference type="Proteomes" id="UP000298030">
    <property type="component" value="Unassembled WGS sequence"/>
</dbReference>
<accession>A0A4Y7TJ21</accession>